<proteinExistence type="predicted"/>
<name>A0ABS4RDB1_9BACI</name>
<reference evidence="1 2" key="1">
    <citation type="submission" date="2021-03" db="EMBL/GenBank/DDBJ databases">
        <title>Genomic Encyclopedia of Type Strains, Phase IV (KMG-IV): sequencing the most valuable type-strain genomes for metagenomic binning, comparative biology and taxonomic classification.</title>
        <authorList>
            <person name="Goeker M."/>
        </authorList>
    </citation>
    <scope>NUCLEOTIDE SEQUENCE [LARGE SCALE GENOMIC DNA]</scope>
    <source>
        <strain evidence="1 2">DSM 26675</strain>
    </source>
</reference>
<protein>
    <submittedName>
        <fullName evidence="1">Uncharacterized protein</fullName>
    </submittedName>
</protein>
<sequence length="50" mass="5854">MKELSPIGGSSFVVWEIKKSHVVYHFVNGWVYFLTPEGTLRHSHEYVTFL</sequence>
<comment type="caution">
    <text evidence="1">The sequence shown here is derived from an EMBL/GenBank/DDBJ whole genome shotgun (WGS) entry which is preliminary data.</text>
</comment>
<evidence type="ECO:0000313" key="2">
    <source>
        <dbReference type="Proteomes" id="UP001519293"/>
    </source>
</evidence>
<dbReference type="Proteomes" id="UP001519293">
    <property type="component" value="Unassembled WGS sequence"/>
</dbReference>
<evidence type="ECO:0000313" key="1">
    <source>
        <dbReference type="EMBL" id="MBP2240694.1"/>
    </source>
</evidence>
<gene>
    <name evidence="1" type="ORF">J2Z40_001253</name>
</gene>
<dbReference type="EMBL" id="JAGIKZ010000005">
    <property type="protein sequence ID" value="MBP2240694.1"/>
    <property type="molecule type" value="Genomic_DNA"/>
</dbReference>
<organism evidence="1 2">
    <name type="scientific">Cytobacillus eiseniae</name>
    <dbReference type="NCBI Taxonomy" id="762947"/>
    <lineage>
        <taxon>Bacteria</taxon>
        <taxon>Bacillati</taxon>
        <taxon>Bacillota</taxon>
        <taxon>Bacilli</taxon>
        <taxon>Bacillales</taxon>
        <taxon>Bacillaceae</taxon>
        <taxon>Cytobacillus</taxon>
    </lineage>
</organism>
<accession>A0ABS4RDB1</accession>
<keyword evidence="2" id="KW-1185">Reference proteome</keyword>